<keyword evidence="7 8" id="KW-0472">Membrane</keyword>
<dbReference type="NCBIfam" id="TIGR02914">
    <property type="entry name" value="EpsI_fam"/>
    <property type="match status" value="1"/>
</dbReference>
<dbReference type="NCBIfam" id="TIGR04178">
    <property type="entry name" value="exo_archaeo"/>
    <property type="match status" value="1"/>
</dbReference>
<dbReference type="GO" id="GO:0008233">
    <property type="term" value="F:peptidase activity"/>
    <property type="evidence" value="ECO:0007669"/>
    <property type="project" value="UniProtKB-KW"/>
</dbReference>
<comment type="caution">
    <text evidence="10">The sequence shown here is derived from an EMBL/GenBank/DDBJ whole genome shotgun (WGS) entry which is preliminary data.</text>
</comment>
<evidence type="ECO:0000256" key="1">
    <source>
        <dbReference type="ARBA" id="ARBA00004651"/>
    </source>
</evidence>
<dbReference type="Proteomes" id="UP000259273">
    <property type="component" value="Unassembled WGS sequence"/>
</dbReference>
<dbReference type="InterPro" id="IPR014263">
    <property type="entry name" value="Methanolan_biosynth_EpsI"/>
</dbReference>
<evidence type="ECO:0000313" key="10">
    <source>
        <dbReference type="EMBL" id="HAN29509.1"/>
    </source>
</evidence>
<sequence length="517" mass="57376">MRGVMSISEAKPSQGNWLRGYSGMIMPAIYFLAVLAVFHETVISMIQVWVEGETFAHGFLILPICLWLVWRERAALVEHMAEPAFWVVSLTFLGVPLWLAGWLVDVNLVQQLALVWIAVTGIWALLGTDAARRIAFPLCFLFLAVPMGEGLIPPLMELTADSTEYLVRLSGIPVYREGMYLTLPTGHWSVVEACSGVRYLIASFTLGLLYAYLSFRSPSRRIIFVMFAILVPVIANSLRAYGIVMIGHLSGMELATGVDHLIYGWVFFGVVMLLLFWGGSFWQEAESITEADNSAAKGARVYRSAKSSQRRALVLLLCVITAAPGLSALLTSGEVLRVGVIPPLDPAPGWRVSEDPQWGWLPNQQGADRIAHQYYLGDGVVMVSLYQYLNQVPGAELASSGEVWRADRAVWRLLKEDTVDLAIEGKDISIDEAELVSTSGQPSLLVWTWYRVGNEYTANPYRVKLLEAKQVLFEGGRAGSRFFLAAPIGDDKDASRRTMQAFVQNHLERLEGVLDTR</sequence>
<dbReference type="GO" id="GO:0005886">
    <property type="term" value="C:plasma membrane"/>
    <property type="evidence" value="ECO:0007669"/>
    <property type="project" value="UniProtKB-SubCell"/>
</dbReference>
<evidence type="ECO:0000259" key="9">
    <source>
        <dbReference type="Pfam" id="PF11984"/>
    </source>
</evidence>
<keyword evidence="6 8" id="KW-1133">Transmembrane helix</keyword>
<feature type="transmembrane region" description="Helical" evidence="8">
    <location>
        <begin position="197"/>
        <end position="215"/>
    </location>
</feature>
<dbReference type="InterPro" id="IPR019127">
    <property type="entry name" value="Exosortase"/>
</dbReference>
<organism evidence="10 11">
    <name type="scientific">Haliea salexigens</name>
    <dbReference type="NCBI Taxonomy" id="287487"/>
    <lineage>
        <taxon>Bacteria</taxon>
        <taxon>Pseudomonadati</taxon>
        <taxon>Pseudomonadota</taxon>
        <taxon>Gammaproteobacteria</taxon>
        <taxon>Cellvibrionales</taxon>
        <taxon>Halieaceae</taxon>
        <taxon>Haliea</taxon>
    </lineage>
</organism>
<dbReference type="GO" id="GO:0006508">
    <property type="term" value="P:proteolysis"/>
    <property type="evidence" value="ECO:0007669"/>
    <property type="project" value="UniProtKB-KW"/>
</dbReference>
<accession>A0A3C1KS40</accession>
<evidence type="ECO:0000256" key="7">
    <source>
        <dbReference type="ARBA" id="ARBA00023136"/>
    </source>
</evidence>
<gene>
    <name evidence="10" type="ORF">DCP75_17645</name>
</gene>
<dbReference type="Pfam" id="PF11984">
    <property type="entry name" value="DUF3485"/>
    <property type="match status" value="1"/>
</dbReference>
<feature type="transmembrane region" description="Helical" evidence="8">
    <location>
        <begin position="222"/>
        <end position="242"/>
    </location>
</feature>
<feature type="transmembrane region" description="Helical" evidence="8">
    <location>
        <begin position="83"/>
        <end position="102"/>
    </location>
</feature>
<keyword evidence="5" id="KW-0378">Hydrolase</keyword>
<dbReference type="Pfam" id="PF09721">
    <property type="entry name" value="Exosortase_EpsH"/>
    <property type="match status" value="1"/>
</dbReference>
<evidence type="ECO:0000256" key="4">
    <source>
        <dbReference type="ARBA" id="ARBA00022692"/>
    </source>
</evidence>
<evidence type="ECO:0000313" key="11">
    <source>
        <dbReference type="Proteomes" id="UP000259273"/>
    </source>
</evidence>
<feature type="transmembrane region" description="Helical" evidence="8">
    <location>
        <begin position="262"/>
        <end position="282"/>
    </location>
</feature>
<dbReference type="NCBIfam" id="TIGR02602">
    <property type="entry name" value="8TM_EpsH"/>
    <property type="match status" value="1"/>
</dbReference>
<keyword evidence="4 8" id="KW-0812">Transmembrane</keyword>
<feature type="domain" description="Methanolan biosynthesis EpsI" evidence="9">
    <location>
        <begin position="315"/>
        <end position="511"/>
    </location>
</feature>
<proteinExistence type="predicted"/>
<evidence type="ECO:0000256" key="3">
    <source>
        <dbReference type="ARBA" id="ARBA00022670"/>
    </source>
</evidence>
<feature type="transmembrane region" description="Helical" evidence="8">
    <location>
        <begin position="134"/>
        <end position="156"/>
    </location>
</feature>
<name>A0A3C1KS40_9GAMM</name>
<evidence type="ECO:0000256" key="8">
    <source>
        <dbReference type="SAM" id="Phobius"/>
    </source>
</evidence>
<dbReference type="EMBL" id="DMND01000238">
    <property type="protein sequence ID" value="HAN29509.1"/>
    <property type="molecule type" value="Genomic_DNA"/>
</dbReference>
<feature type="transmembrane region" description="Helical" evidence="8">
    <location>
        <begin position="55"/>
        <end position="71"/>
    </location>
</feature>
<keyword evidence="3" id="KW-0645">Protease</keyword>
<keyword evidence="2" id="KW-1003">Cell membrane</keyword>
<dbReference type="InterPro" id="IPR013426">
    <property type="entry name" value="EpsH-like"/>
</dbReference>
<dbReference type="InterPro" id="IPR017540">
    <property type="entry name" value="Exosortase-1"/>
</dbReference>
<reference evidence="10 11" key="1">
    <citation type="journal article" date="2018" name="Nat. Biotechnol.">
        <title>A standardized bacterial taxonomy based on genome phylogeny substantially revises the tree of life.</title>
        <authorList>
            <person name="Parks D.H."/>
            <person name="Chuvochina M."/>
            <person name="Waite D.W."/>
            <person name="Rinke C."/>
            <person name="Skarshewski A."/>
            <person name="Chaumeil P.A."/>
            <person name="Hugenholtz P."/>
        </authorList>
    </citation>
    <scope>NUCLEOTIDE SEQUENCE [LARGE SCALE GENOMIC DNA]</scope>
    <source>
        <strain evidence="10">UBA9158</strain>
    </source>
</reference>
<comment type="subcellular location">
    <subcellularLocation>
        <location evidence="1">Cell membrane</location>
        <topology evidence="1">Multi-pass membrane protein</topology>
    </subcellularLocation>
</comment>
<feature type="transmembrane region" description="Helical" evidence="8">
    <location>
        <begin position="312"/>
        <end position="330"/>
    </location>
</feature>
<dbReference type="InterPro" id="IPR026392">
    <property type="entry name" value="Exo/Archaeosortase_dom"/>
</dbReference>
<evidence type="ECO:0000256" key="6">
    <source>
        <dbReference type="ARBA" id="ARBA00022989"/>
    </source>
</evidence>
<dbReference type="NCBIfam" id="TIGR03109">
    <property type="entry name" value="exosort_XrtA"/>
    <property type="match status" value="1"/>
</dbReference>
<evidence type="ECO:0000256" key="2">
    <source>
        <dbReference type="ARBA" id="ARBA00022475"/>
    </source>
</evidence>
<dbReference type="AlphaFoldDB" id="A0A3C1KS40"/>
<protein>
    <submittedName>
        <fullName evidence="10">Exosortase A</fullName>
    </submittedName>
</protein>
<feature type="transmembrane region" description="Helical" evidence="8">
    <location>
        <begin position="108"/>
        <end position="127"/>
    </location>
</feature>
<evidence type="ECO:0000256" key="5">
    <source>
        <dbReference type="ARBA" id="ARBA00022801"/>
    </source>
</evidence>
<feature type="transmembrane region" description="Helical" evidence="8">
    <location>
        <begin position="21"/>
        <end position="49"/>
    </location>
</feature>